<dbReference type="Gene3D" id="1.10.443.10">
    <property type="entry name" value="Intergrase catalytic core"/>
    <property type="match status" value="1"/>
</dbReference>
<dbReference type="PANTHER" id="PTHR34605">
    <property type="entry name" value="PHAGE_INTEGRASE DOMAIN-CONTAINING PROTEIN"/>
    <property type="match status" value="1"/>
</dbReference>
<name>A0A8X7SZ33_9BASI</name>
<dbReference type="SUPFAM" id="SSF56349">
    <property type="entry name" value="DNA breaking-rejoining enzymes"/>
    <property type="match status" value="1"/>
</dbReference>
<keyword evidence="4" id="KW-1185">Reference proteome</keyword>
<dbReference type="EMBL" id="LWDE02000190">
    <property type="protein sequence ID" value="KAE8251990.1"/>
    <property type="molecule type" value="Genomic_DNA"/>
</dbReference>
<dbReference type="InterPro" id="IPR013762">
    <property type="entry name" value="Integrase-like_cat_sf"/>
</dbReference>
<organism evidence="3 4">
    <name type="scientific">Tilletia controversa</name>
    <name type="common">dwarf bunt fungus</name>
    <dbReference type="NCBI Taxonomy" id="13291"/>
    <lineage>
        <taxon>Eukaryota</taxon>
        <taxon>Fungi</taxon>
        <taxon>Dikarya</taxon>
        <taxon>Basidiomycota</taxon>
        <taxon>Ustilaginomycotina</taxon>
        <taxon>Exobasidiomycetes</taxon>
        <taxon>Tilletiales</taxon>
        <taxon>Tilletiaceae</taxon>
        <taxon>Tilletia</taxon>
    </lineage>
</organism>
<dbReference type="InterPro" id="IPR052925">
    <property type="entry name" value="Phage_Integrase-like_Recomb"/>
</dbReference>
<dbReference type="Gene3D" id="1.10.150.130">
    <property type="match status" value="1"/>
</dbReference>
<accession>A0A8X7SZ33</accession>
<reference evidence="3" key="1">
    <citation type="submission" date="2016-04" db="EMBL/GenBank/DDBJ databases">
        <authorList>
            <person name="Nguyen H.D."/>
            <person name="Samba Siva P."/>
            <person name="Cullis J."/>
            <person name="Levesque C.A."/>
            <person name="Hambleton S."/>
        </authorList>
    </citation>
    <scope>NUCLEOTIDE SEQUENCE</scope>
    <source>
        <strain evidence="3">DAOMC 236426</strain>
    </source>
</reference>
<dbReference type="Proteomes" id="UP000077684">
    <property type="component" value="Unassembled WGS sequence"/>
</dbReference>
<evidence type="ECO:0008006" key="5">
    <source>
        <dbReference type="Google" id="ProtNLM"/>
    </source>
</evidence>
<reference evidence="3" key="2">
    <citation type="journal article" date="2019" name="IMA Fungus">
        <title>Genome sequencing and comparison of five Tilletia species to identify candidate genes for the detection of regulated species infecting wheat.</title>
        <authorList>
            <person name="Nguyen H.D.T."/>
            <person name="Sultana T."/>
            <person name="Kesanakurti P."/>
            <person name="Hambleton S."/>
        </authorList>
    </citation>
    <scope>NUCLEOTIDE SEQUENCE</scope>
    <source>
        <strain evidence="3">DAOMC 236426</strain>
    </source>
</reference>
<keyword evidence="1" id="KW-0238">DNA-binding</keyword>
<dbReference type="GO" id="GO:0003677">
    <property type="term" value="F:DNA binding"/>
    <property type="evidence" value="ECO:0007669"/>
    <property type="project" value="UniProtKB-KW"/>
</dbReference>
<keyword evidence="2" id="KW-0233">DNA recombination</keyword>
<evidence type="ECO:0000256" key="1">
    <source>
        <dbReference type="ARBA" id="ARBA00023125"/>
    </source>
</evidence>
<sequence length="382" mass="42268">MTWATLGPENVPTCTMTPDAARDIAPKEKVALLLTPARHLLEAAHGSAELSLARAASQLLWTSVTSDTRSKYAGHIIAYLVWCDDLGLPIPFRFPIAPNILLMYLRKDMTTLRASTLEQRTYALAFWHRTQRMPWAFDRAETRAFKKAAKIECLPPLDKRRPVRLNDIVAISDPVRPGNHAHAAISAAALFAFFFMSRPGEVSVRSASNPPSDRALWAHLVHQPPFKVGGPASVILALPTEKVRGTAGFDRIAPEQRHMPSLCPVAAVHRHQALNAPRQGEDASTIGAFSYIGTSGSRQELTDSFLVRTVNEWLAAAQREPITGHCFRIGGATLFFTAGRQLDEIRTRGGWQSEAYLLYLRDIYARQASTFGDLDPTDLFYG</sequence>
<dbReference type="GO" id="GO:0015074">
    <property type="term" value="P:DNA integration"/>
    <property type="evidence" value="ECO:0007669"/>
    <property type="project" value="InterPro"/>
</dbReference>
<dbReference type="GO" id="GO:0006310">
    <property type="term" value="P:DNA recombination"/>
    <property type="evidence" value="ECO:0007669"/>
    <property type="project" value="UniProtKB-KW"/>
</dbReference>
<comment type="caution">
    <text evidence="3">The sequence shown here is derived from an EMBL/GenBank/DDBJ whole genome shotgun (WGS) entry which is preliminary data.</text>
</comment>
<dbReference type="PANTHER" id="PTHR34605:SF3">
    <property type="entry name" value="P CELL-TYPE AGGLUTINATION PROTEIN MAP4-LIKE-RELATED"/>
    <property type="match status" value="1"/>
</dbReference>
<evidence type="ECO:0000256" key="2">
    <source>
        <dbReference type="ARBA" id="ARBA00023172"/>
    </source>
</evidence>
<protein>
    <recommendedName>
        <fullName evidence="5">Tyr recombinase domain-containing protein</fullName>
    </recommendedName>
</protein>
<gene>
    <name evidence="3" type="ORF">A4X06_0g2463</name>
</gene>
<evidence type="ECO:0000313" key="3">
    <source>
        <dbReference type="EMBL" id="KAE8251990.1"/>
    </source>
</evidence>
<dbReference type="InterPro" id="IPR011010">
    <property type="entry name" value="DNA_brk_join_enz"/>
</dbReference>
<evidence type="ECO:0000313" key="4">
    <source>
        <dbReference type="Proteomes" id="UP000077684"/>
    </source>
</evidence>
<dbReference type="SUPFAM" id="SSF47823">
    <property type="entry name" value="lambda integrase-like, N-terminal domain"/>
    <property type="match status" value="1"/>
</dbReference>
<dbReference type="InterPro" id="IPR010998">
    <property type="entry name" value="Integrase_recombinase_N"/>
</dbReference>
<proteinExistence type="predicted"/>
<dbReference type="AlphaFoldDB" id="A0A8X7SZ33"/>